<keyword evidence="2 3" id="KW-0371">Homeobox</keyword>
<feature type="domain" description="Homeobox" evidence="5">
    <location>
        <begin position="10"/>
        <end position="70"/>
    </location>
</feature>
<organism evidence="6 7">
    <name type="scientific">Penstemon smallii</name>
    <dbReference type="NCBI Taxonomy" id="265156"/>
    <lineage>
        <taxon>Eukaryota</taxon>
        <taxon>Viridiplantae</taxon>
        <taxon>Streptophyta</taxon>
        <taxon>Embryophyta</taxon>
        <taxon>Tracheophyta</taxon>
        <taxon>Spermatophyta</taxon>
        <taxon>Magnoliopsida</taxon>
        <taxon>eudicotyledons</taxon>
        <taxon>Gunneridae</taxon>
        <taxon>Pentapetalae</taxon>
        <taxon>asterids</taxon>
        <taxon>lamiids</taxon>
        <taxon>Lamiales</taxon>
        <taxon>Plantaginaceae</taxon>
        <taxon>Cheloneae</taxon>
        <taxon>Penstemon</taxon>
    </lineage>
</organism>
<accession>A0ABD3UM47</accession>
<dbReference type="AlphaFoldDB" id="A0ABD3UM47"/>
<dbReference type="CDD" id="cd00086">
    <property type="entry name" value="homeodomain"/>
    <property type="match status" value="1"/>
</dbReference>
<feature type="region of interest" description="Disordered" evidence="4">
    <location>
        <begin position="216"/>
        <end position="240"/>
    </location>
</feature>
<keyword evidence="2 3" id="KW-0238">DNA-binding</keyword>
<evidence type="ECO:0000256" key="2">
    <source>
        <dbReference type="PROSITE-ProRule" id="PRU00108"/>
    </source>
</evidence>
<feature type="region of interest" description="Disordered" evidence="4">
    <location>
        <begin position="340"/>
        <end position="371"/>
    </location>
</feature>
<dbReference type="PANTHER" id="PTHR47713:SF2">
    <property type="entry name" value="HOMEODOMAIN-LIKE SUPERFAMILY PROTEIN"/>
    <property type="match status" value="1"/>
</dbReference>
<dbReference type="InterPro" id="IPR009057">
    <property type="entry name" value="Homeodomain-like_sf"/>
</dbReference>
<feature type="compositionally biased region" description="Low complexity" evidence="4">
    <location>
        <begin position="113"/>
        <end position="126"/>
    </location>
</feature>
<dbReference type="Proteomes" id="UP001634393">
    <property type="component" value="Unassembled WGS sequence"/>
</dbReference>
<keyword evidence="2 3" id="KW-0539">Nucleus</keyword>
<feature type="DNA-binding region" description="Homeobox" evidence="2">
    <location>
        <begin position="12"/>
        <end position="71"/>
    </location>
</feature>
<evidence type="ECO:0000313" key="7">
    <source>
        <dbReference type="Proteomes" id="UP001634393"/>
    </source>
</evidence>
<dbReference type="Pfam" id="PF00046">
    <property type="entry name" value="Homeodomain"/>
    <property type="match status" value="1"/>
</dbReference>
<keyword evidence="7" id="KW-1185">Reference proteome</keyword>
<comment type="subcellular location">
    <subcellularLocation>
        <location evidence="1 2 3">Nucleus</location>
    </subcellularLocation>
</comment>
<evidence type="ECO:0000256" key="4">
    <source>
        <dbReference type="SAM" id="MobiDB-lite"/>
    </source>
</evidence>
<reference evidence="6 7" key="1">
    <citation type="submission" date="2024-12" db="EMBL/GenBank/DDBJ databases">
        <title>The unique morphological basis and parallel evolutionary history of personate flowers in Penstemon.</title>
        <authorList>
            <person name="Depatie T.H."/>
            <person name="Wessinger C.A."/>
        </authorList>
    </citation>
    <scope>NUCLEOTIDE SEQUENCE [LARGE SCALE GENOMIC DNA]</scope>
    <source>
        <strain evidence="6">WTNN_2</strain>
        <tissue evidence="6">Leaf</tissue>
    </source>
</reference>
<dbReference type="EMBL" id="JBJXBP010000001">
    <property type="protein sequence ID" value="KAL3850167.1"/>
    <property type="molecule type" value="Genomic_DNA"/>
</dbReference>
<feature type="compositionally biased region" description="Polar residues" evidence="4">
    <location>
        <begin position="230"/>
        <end position="239"/>
    </location>
</feature>
<proteinExistence type="predicted"/>
<dbReference type="InterPro" id="IPR001356">
    <property type="entry name" value="HD"/>
</dbReference>
<dbReference type="GO" id="GO:0005634">
    <property type="term" value="C:nucleus"/>
    <property type="evidence" value="ECO:0007669"/>
    <property type="project" value="UniProtKB-SubCell"/>
</dbReference>
<evidence type="ECO:0000313" key="6">
    <source>
        <dbReference type="EMBL" id="KAL3850167.1"/>
    </source>
</evidence>
<name>A0ABD3UM47_9LAMI</name>
<evidence type="ECO:0000259" key="5">
    <source>
        <dbReference type="PROSITE" id="PS50071"/>
    </source>
</evidence>
<comment type="caution">
    <text evidence="6">The sequence shown here is derived from an EMBL/GenBank/DDBJ whole genome shotgun (WGS) entry which is preliminary data.</text>
</comment>
<evidence type="ECO:0000256" key="3">
    <source>
        <dbReference type="RuleBase" id="RU000682"/>
    </source>
</evidence>
<gene>
    <name evidence="6" type="ORF">ACJIZ3_012049</name>
</gene>
<dbReference type="SMART" id="SM00389">
    <property type="entry name" value="HOX"/>
    <property type="match status" value="1"/>
</dbReference>
<dbReference type="GO" id="GO:0003677">
    <property type="term" value="F:DNA binding"/>
    <property type="evidence" value="ECO:0007669"/>
    <property type="project" value="UniProtKB-UniRule"/>
</dbReference>
<dbReference type="SUPFAM" id="SSF46689">
    <property type="entry name" value="Homeodomain-like"/>
    <property type="match status" value="1"/>
</dbReference>
<feature type="region of interest" description="Disordered" evidence="4">
    <location>
        <begin position="80"/>
        <end position="133"/>
    </location>
</feature>
<feature type="compositionally biased region" description="Basic and acidic residues" evidence="4">
    <location>
        <begin position="90"/>
        <end position="99"/>
    </location>
</feature>
<dbReference type="Gene3D" id="1.10.10.60">
    <property type="entry name" value="Homeodomain-like"/>
    <property type="match status" value="1"/>
</dbReference>
<dbReference type="PROSITE" id="PS50071">
    <property type="entry name" value="HOMEOBOX_2"/>
    <property type="match status" value="1"/>
</dbReference>
<dbReference type="PANTHER" id="PTHR47713">
    <property type="entry name" value="HOMEODOMAIN-LIKE SUPERFAMILY PROTEIN"/>
    <property type="match status" value="1"/>
</dbReference>
<evidence type="ECO:0000256" key="1">
    <source>
        <dbReference type="ARBA" id="ARBA00004123"/>
    </source>
</evidence>
<protein>
    <recommendedName>
        <fullName evidence="5">Homeobox domain-containing protein</fullName>
    </recommendedName>
</protein>
<feature type="compositionally biased region" description="Polar residues" evidence="4">
    <location>
        <begin position="356"/>
        <end position="371"/>
    </location>
</feature>
<sequence length="371" mass="42000">MHSEDDKTLVENNKKRTVKTPAQVEALEKFYNEHKYPKHSMKAQFAESIGLTEKQVSGWFCHRRLHDKRLLNVENCAVKGQDSSGSAKQGENRNLDTRQVENGNYNDHIDDASSGSSSSLPNVSNRSNEDPFDVATSRHSIPKFPLNVNGVKTKCGPSGFLKLKGRVENEAITAVKRQLGKHYRGDGPSLGVAFDSLPPGAFEYSMQDPYAGEAVASKVHQHPKSRKGSENASRNSNMDGTRFRTIHRHESDIPDNYSHQKFSHQEALLAYNGAYYPRRHYYPVESSQSFTKDIVRGSENRYDYVERVGSVLSHSLYERPPGKTYAEQRIINESRVNLPFKNDTTAPKRLRDEFPQLQQRVKRSSNPPGSY</sequence>